<accession>A0A919K334</accession>
<organism evidence="10 11">
    <name type="scientific">Paractinoplanes rishiriensis</name>
    <dbReference type="NCBI Taxonomy" id="1050105"/>
    <lineage>
        <taxon>Bacteria</taxon>
        <taxon>Bacillati</taxon>
        <taxon>Actinomycetota</taxon>
        <taxon>Actinomycetes</taxon>
        <taxon>Micromonosporales</taxon>
        <taxon>Micromonosporaceae</taxon>
        <taxon>Paractinoplanes</taxon>
    </lineage>
</organism>
<dbReference type="Pfam" id="PF08281">
    <property type="entry name" value="Sigma70_r4_2"/>
    <property type="match status" value="1"/>
</dbReference>
<evidence type="ECO:0000259" key="8">
    <source>
        <dbReference type="Pfam" id="PF04542"/>
    </source>
</evidence>
<dbReference type="RefSeq" id="WP_203785633.1">
    <property type="nucleotide sequence ID" value="NZ_BOMV01000064.1"/>
</dbReference>
<keyword evidence="11" id="KW-1185">Reference proteome</keyword>
<dbReference type="PANTHER" id="PTHR43133:SF66">
    <property type="entry name" value="ECF RNA POLYMERASE SIGMA FACTOR SIGK"/>
    <property type="match status" value="1"/>
</dbReference>
<keyword evidence="3 6" id="KW-0731">Sigma factor</keyword>
<gene>
    <name evidence="10" type="ORF">Ari01nite_60740</name>
</gene>
<dbReference type="SUPFAM" id="SSF88659">
    <property type="entry name" value="Sigma3 and sigma4 domains of RNA polymerase sigma factors"/>
    <property type="match status" value="1"/>
</dbReference>
<evidence type="ECO:0000256" key="4">
    <source>
        <dbReference type="ARBA" id="ARBA00023125"/>
    </source>
</evidence>
<feature type="region of interest" description="Disordered" evidence="7">
    <location>
        <begin position="1"/>
        <end position="27"/>
    </location>
</feature>
<dbReference type="InterPro" id="IPR036388">
    <property type="entry name" value="WH-like_DNA-bd_sf"/>
</dbReference>
<evidence type="ECO:0000256" key="5">
    <source>
        <dbReference type="ARBA" id="ARBA00023163"/>
    </source>
</evidence>
<keyword evidence="4 6" id="KW-0238">DNA-binding</keyword>
<evidence type="ECO:0000313" key="10">
    <source>
        <dbReference type="EMBL" id="GIE98609.1"/>
    </source>
</evidence>
<dbReference type="InterPro" id="IPR013249">
    <property type="entry name" value="RNA_pol_sigma70_r4_t2"/>
</dbReference>
<evidence type="ECO:0000256" key="7">
    <source>
        <dbReference type="SAM" id="MobiDB-lite"/>
    </source>
</evidence>
<keyword evidence="2 6" id="KW-0805">Transcription regulation</keyword>
<feature type="domain" description="RNA polymerase sigma-70 region 2" evidence="8">
    <location>
        <begin position="45"/>
        <end position="112"/>
    </location>
</feature>
<keyword evidence="5 6" id="KW-0804">Transcription</keyword>
<feature type="compositionally biased region" description="Basic and acidic residues" evidence="7">
    <location>
        <begin position="1"/>
        <end position="12"/>
    </location>
</feature>
<dbReference type="InterPro" id="IPR007627">
    <property type="entry name" value="RNA_pol_sigma70_r2"/>
</dbReference>
<dbReference type="Proteomes" id="UP000636960">
    <property type="component" value="Unassembled WGS sequence"/>
</dbReference>
<protein>
    <recommendedName>
        <fullName evidence="6">RNA polymerase sigma factor</fullName>
    </recommendedName>
</protein>
<reference evidence="10" key="1">
    <citation type="submission" date="2021-01" db="EMBL/GenBank/DDBJ databases">
        <title>Whole genome shotgun sequence of Actinoplanes rishiriensis NBRC 108556.</title>
        <authorList>
            <person name="Komaki H."/>
            <person name="Tamura T."/>
        </authorList>
    </citation>
    <scope>NUCLEOTIDE SEQUENCE</scope>
    <source>
        <strain evidence="10">NBRC 108556</strain>
    </source>
</reference>
<dbReference type="NCBIfam" id="NF007228">
    <property type="entry name" value="PRK09646.1"/>
    <property type="match status" value="1"/>
</dbReference>
<dbReference type="Gene3D" id="1.10.10.10">
    <property type="entry name" value="Winged helix-like DNA-binding domain superfamily/Winged helix DNA-binding domain"/>
    <property type="match status" value="1"/>
</dbReference>
<name>A0A919K334_9ACTN</name>
<evidence type="ECO:0000256" key="3">
    <source>
        <dbReference type="ARBA" id="ARBA00023082"/>
    </source>
</evidence>
<comment type="similarity">
    <text evidence="1 6">Belongs to the sigma-70 factor family. ECF subfamily.</text>
</comment>
<dbReference type="InterPro" id="IPR039425">
    <property type="entry name" value="RNA_pol_sigma-70-like"/>
</dbReference>
<dbReference type="AlphaFoldDB" id="A0A919K334"/>
<proteinExistence type="inferred from homology"/>
<dbReference type="Gene3D" id="1.10.1740.10">
    <property type="match status" value="1"/>
</dbReference>
<dbReference type="EMBL" id="BOMV01000064">
    <property type="protein sequence ID" value="GIE98609.1"/>
    <property type="molecule type" value="Genomic_DNA"/>
</dbReference>
<evidence type="ECO:0000256" key="1">
    <source>
        <dbReference type="ARBA" id="ARBA00010641"/>
    </source>
</evidence>
<evidence type="ECO:0000259" key="9">
    <source>
        <dbReference type="Pfam" id="PF08281"/>
    </source>
</evidence>
<dbReference type="SUPFAM" id="SSF88946">
    <property type="entry name" value="Sigma2 domain of RNA polymerase sigma factors"/>
    <property type="match status" value="1"/>
</dbReference>
<dbReference type="InterPro" id="IPR014284">
    <property type="entry name" value="RNA_pol_sigma-70_dom"/>
</dbReference>
<evidence type="ECO:0000256" key="6">
    <source>
        <dbReference type="RuleBase" id="RU000716"/>
    </source>
</evidence>
<evidence type="ECO:0000256" key="2">
    <source>
        <dbReference type="ARBA" id="ARBA00023015"/>
    </source>
</evidence>
<dbReference type="NCBIfam" id="TIGR02937">
    <property type="entry name" value="sigma70-ECF"/>
    <property type="match status" value="1"/>
</dbReference>
<dbReference type="InterPro" id="IPR000838">
    <property type="entry name" value="RNA_pol_sigma70_ECF_CS"/>
</dbReference>
<feature type="domain" description="RNA polymerase sigma factor 70 region 4 type 2" evidence="9">
    <location>
        <begin position="143"/>
        <end position="196"/>
    </location>
</feature>
<dbReference type="GO" id="GO:0003677">
    <property type="term" value="F:DNA binding"/>
    <property type="evidence" value="ECO:0007669"/>
    <property type="project" value="UniProtKB-KW"/>
</dbReference>
<dbReference type="GO" id="GO:0006352">
    <property type="term" value="P:DNA-templated transcription initiation"/>
    <property type="evidence" value="ECO:0007669"/>
    <property type="project" value="InterPro"/>
</dbReference>
<dbReference type="InterPro" id="IPR013325">
    <property type="entry name" value="RNA_pol_sigma_r2"/>
</dbReference>
<sequence length="206" mass="22998">MVERGTSRRAEHLSAVPEPAPAAPDDPGELLRAVARGDEQAFGKLYDQVVPRVYGLIRRVLRDPAQAEEVAQEVLVEVWRTAARFDQARGSALSWICTIAHRRAVDRVRSEQAANDRMVFVGTASVDTPYDSVADEVSGRLERQQVRRCLHDLTELQRQAVTLAYYQGHTYPQVAELLGAPLPTVKTRMRDGLIRLRDCLGAEVRA</sequence>
<dbReference type="GO" id="GO:0016987">
    <property type="term" value="F:sigma factor activity"/>
    <property type="evidence" value="ECO:0007669"/>
    <property type="project" value="UniProtKB-KW"/>
</dbReference>
<comment type="caution">
    <text evidence="10">The sequence shown here is derived from an EMBL/GenBank/DDBJ whole genome shotgun (WGS) entry which is preliminary data.</text>
</comment>
<dbReference type="InterPro" id="IPR013324">
    <property type="entry name" value="RNA_pol_sigma_r3/r4-like"/>
</dbReference>
<dbReference type="CDD" id="cd06171">
    <property type="entry name" value="Sigma70_r4"/>
    <property type="match status" value="1"/>
</dbReference>
<dbReference type="PROSITE" id="PS01063">
    <property type="entry name" value="SIGMA70_ECF"/>
    <property type="match status" value="1"/>
</dbReference>
<dbReference type="GO" id="GO:0006950">
    <property type="term" value="P:response to stress"/>
    <property type="evidence" value="ECO:0007669"/>
    <property type="project" value="UniProtKB-ARBA"/>
</dbReference>
<evidence type="ECO:0000313" key="11">
    <source>
        <dbReference type="Proteomes" id="UP000636960"/>
    </source>
</evidence>
<dbReference type="Pfam" id="PF04542">
    <property type="entry name" value="Sigma70_r2"/>
    <property type="match status" value="1"/>
</dbReference>
<dbReference type="PANTHER" id="PTHR43133">
    <property type="entry name" value="RNA POLYMERASE ECF-TYPE SIGMA FACTO"/>
    <property type="match status" value="1"/>
</dbReference>